<dbReference type="Proteomes" id="UP000003374">
    <property type="component" value="Unassembled WGS sequence"/>
</dbReference>
<keyword evidence="2" id="KW-1185">Reference proteome</keyword>
<comment type="caution">
    <text evidence="1">The sequence shown here is derived from an EMBL/GenBank/DDBJ whole genome shotgun (WGS) entry which is preliminary data.</text>
</comment>
<dbReference type="STRING" id="314278.NB231_06621"/>
<proteinExistence type="predicted"/>
<dbReference type="HOGENOM" id="CLU_2343837_0_0_6"/>
<reference evidence="1 2" key="1">
    <citation type="submission" date="2006-02" db="EMBL/GenBank/DDBJ databases">
        <authorList>
            <person name="Waterbury J."/>
            <person name="Ferriera S."/>
            <person name="Johnson J."/>
            <person name="Kravitz S."/>
            <person name="Halpern A."/>
            <person name="Remington K."/>
            <person name="Beeson K."/>
            <person name="Tran B."/>
            <person name="Rogers Y.-H."/>
            <person name="Friedman R."/>
            <person name="Venter J.C."/>
        </authorList>
    </citation>
    <scope>NUCLEOTIDE SEQUENCE [LARGE SCALE GENOMIC DNA]</scope>
    <source>
        <strain evidence="1 2">Nb-231</strain>
    </source>
</reference>
<accession>A4BR41</accession>
<dbReference type="EMBL" id="AAOF01000005">
    <property type="protein sequence ID" value="EAR22041.1"/>
    <property type="molecule type" value="Genomic_DNA"/>
</dbReference>
<organism evidence="1 2">
    <name type="scientific">Nitrococcus mobilis Nb-231</name>
    <dbReference type="NCBI Taxonomy" id="314278"/>
    <lineage>
        <taxon>Bacteria</taxon>
        <taxon>Pseudomonadati</taxon>
        <taxon>Pseudomonadota</taxon>
        <taxon>Gammaproteobacteria</taxon>
        <taxon>Chromatiales</taxon>
        <taxon>Ectothiorhodospiraceae</taxon>
        <taxon>Nitrococcus</taxon>
    </lineage>
</organism>
<evidence type="ECO:0000313" key="1">
    <source>
        <dbReference type="EMBL" id="EAR22041.1"/>
    </source>
</evidence>
<name>A4BR41_9GAMM</name>
<sequence length="97" mass="10053">MSVDGGLGAQRPALLMVLLDATVLIVEVQGGHHTVGDHARAKTPRGAPGDAPIEDQLHLIGASEVDVLADDLLEEHPPGARVLRARSMEGAAGAHWA</sequence>
<dbReference type="AlphaFoldDB" id="A4BR41"/>
<evidence type="ECO:0000313" key="2">
    <source>
        <dbReference type="Proteomes" id="UP000003374"/>
    </source>
</evidence>
<protein>
    <submittedName>
        <fullName evidence="1">Uncharacterized protein</fullName>
    </submittedName>
</protein>
<gene>
    <name evidence="1" type="ORF">NB231_06621</name>
</gene>